<dbReference type="AlphaFoldDB" id="A0A9N8HTZ0"/>
<dbReference type="EMBL" id="CAICTM010001569">
    <property type="protein sequence ID" value="CAB9524710.1"/>
    <property type="molecule type" value="Genomic_DNA"/>
</dbReference>
<evidence type="ECO:0000313" key="3">
    <source>
        <dbReference type="Proteomes" id="UP001153069"/>
    </source>
</evidence>
<keyword evidence="3" id="KW-1185">Reference proteome</keyword>
<gene>
    <name evidence="2" type="ORF">SEMRO_1571_G283360.1</name>
</gene>
<keyword evidence="1" id="KW-0732">Signal</keyword>
<name>A0A9N8HTZ0_9STRA</name>
<comment type="caution">
    <text evidence="2">The sequence shown here is derived from an EMBL/GenBank/DDBJ whole genome shotgun (WGS) entry which is preliminary data.</text>
</comment>
<feature type="chain" id="PRO_5040201707" evidence="1">
    <location>
        <begin position="26"/>
        <end position="374"/>
    </location>
</feature>
<reference evidence="2" key="1">
    <citation type="submission" date="2020-06" db="EMBL/GenBank/DDBJ databases">
        <authorList>
            <consortium name="Plant Systems Biology data submission"/>
        </authorList>
    </citation>
    <scope>NUCLEOTIDE SEQUENCE</scope>
    <source>
        <strain evidence="2">D6</strain>
    </source>
</reference>
<organism evidence="2 3">
    <name type="scientific">Seminavis robusta</name>
    <dbReference type="NCBI Taxonomy" id="568900"/>
    <lineage>
        <taxon>Eukaryota</taxon>
        <taxon>Sar</taxon>
        <taxon>Stramenopiles</taxon>
        <taxon>Ochrophyta</taxon>
        <taxon>Bacillariophyta</taxon>
        <taxon>Bacillariophyceae</taxon>
        <taxon>Bacillariophycidae</taxon>
        <taxon>Naviculales</taxon>
        <taxon>Naviculaceae</taxon>
        <taxon>Seminavis</taxon>
    </lineage>
</organism>
<sequence length="374" mass="41228">MKALSSFIATSLALLFLQNAACSAAAGHEDIPVNLHPLRYCTDRGWLGNVLQFFFFFLRGRLSCNEYSYPYGSFWKDAGMLEENQDMAAMAIIGEAPSNPKYLAIFASGQGSSKDLGSVVSGANDGWQWDTTGNGAASRAVNRLSVAAEFYHDQTRFLPNNETLYLTMFDSQFNHMDSAEEKQATLNGYAAYLDSKVSSWDNIKGIVIAGASRGGCLSMCLSQLLRAQYSLDHVKFALGTIDGVCKYTQNEFGVTPDTIDNPLPGAPRGYKAYKTNVPAQLLGPKEDYCIWQLTLGDDATGKLRLGVRGYTHETCNDIYCELLDGNGDCFYTQVWDDLCHSCATMNFDEVSRARTSVPLLDHLAVCVIRFGWHV</sequence>
<accession>A0A9N8HTZ0</accession>
<protein>
    <submittedName>
        <fullName evidence="2">Uncharacterized protein</fullName>
    </submittedName>
</protein>
<proteinExistence type="predicted"/>
<feature type="signal peptide" evidence="1">
    <location>
        <begin position="1"/>
        <end position="25"/>
    </location>
</feature>
<evidence type="ECO:0000313" key="2">
    <source>
        <dbReference type="EMBL" id="CAB9524710.1"/>
    </source>
</evidence>
<dbReference type="Proteomes" id="UP001153069">
    <property type="component" value="Unassembled WGS sequence"/>
</dbReference>
<evidence type="ECO:0000256" key="1">
    <source>
        <dbReference type="SAM" id="SignalP"/>
    </source>
</evidence>